<dbReference type="InterPro" id="IPR043128">
    <property type="entry name" value="Rev_trsase/Diguanyl_cyclase"/>
</dbReference>
<proteinExistence type="predicted"/>
<evidence type="ECO:0000259" key="1">
    <source>
        <dbReference type="PROSITE" id="PS50878"/>
    </source>
</evidence>
<dbReference type="PANTHER" id="PTHR37984">
    <property type="entry name" value="PROTEIN CBG26694"/>
    <property type="match status" value="1"/>
</dbReference>
<gene>
    <name evidence="2" type="ORF">CRG98_005108</name>
</gene>
<dbReference type="Gene3D" id="3.30.70.270">
    <property type="match status" value="2"/>
</dbReference>
<dbReference type="InterPro" id="IPR000477">
    <property type="entry name" value="RT_dom"/>
</dbReference>
<dbReference type="Pfam" id="PF00078">
    <property type="entry name" value="RVT_1"/>
    <property type="match status" value="1"/>
</dbReference>
<name>A0A2I0L1A1_PUNGR</name>
<keyword evidence="3" id="KW-1185">Reference proteome</keyword>
<protein>
    <recommendedName>
        <fullName evidence="1">Reverse transcriptase domain-containing protein</fullName>
    </recommendedName>
</protein>
<dbReference type="EMBL" id="PGOL01000204">
    <property type="protein sequence ID" value="PKI74488.1"/>
    <property type="molecule type" value="Genomic_DNA"/>
</dbReference>
<dbReference type="PANTHER" id="PTHR37984:SF5">
    <property type="entry name" value="PROTEIN NYNRIN-LIKE"/>
    <property type="match status" value="1"/>
</dbReference>
<dbReference type="AlphaFoldDB" id="A0A2I0L1A1"/>
<evidence type="ECO:0000313" key="3">
    <source>
        <dbReference type="Proteomes" id="UP000233551"/>
    </source>
</evidence>
<dbReference type="InterPro" id="IPR043502">
    <property type="entry name" value="DNA/RNA_pol_sf"/>
</dbReference>
<reference evidence="2 3" key="1">
    <citation type="submission" date="2017-11" db="EMBL/GenBank/DDBJ databases">
        <title>De-novo sequencing of pomegranate (Punica granatum L.) genome.</title>
        <authorList>
            <person name="Akparov Z."/>
            <person name="Amiraslanov A."/>
            <person name="Hajiyeva S."/>
            <person name="Abbasov M."/>
            <person name="Kaur K."/>
            <person name="Hamwieh A."/>
            <person name="Solovyev V."/>
            <person name="Salamov A."/>
            <person name="Braich B."/>
            <person name="Kosarev P."/>
            <person name="Mahmoud A."/>
            <person name="Hajiyev E."/>
            <person name="Babayeva S."/>
            <person name="Izzatullayeva V."/>
            <person name="Mammadov A."/>
            <person name="Mammadov A."/>
            <person name="Sharifova S."/>
            <person name="Ojaghi J."/>
            <person name="Eynullazada K."/>
            <person name="Bayramov B."/>
            <person name="Abdulazimova A."/>
            <person name="Shahmuradov I."/>
        </authorList>
    </citation>
    <scope>NUCLEOTIDE SEQUENCE [LARGE SCALE GENOMIC DNA]</scope>
    <source>
        <strain evidence="3">cv. AG2017</strain>
        <tissue evidence="2">Leaf</tissue>
    </source>
</reference>
<dbReference type="Proteomes" id="UP000233551">
    <property type="component" value="Unassembled WGS sequence"/>
</dbReference>
<comment type="caution">
    <text evidence="2">The sequence shown here is derived from an EMBL/GenBank/DDBJ whole genome shotgun (WGS) entry which is preliminary data.</text>
</comment>
<organism evidence="2 3">
    <name type="scientific">Punica granatum</name>
    <name type="common">Pomegranate</name>
    <dbReference type="NCBI Taxonomy" id="22663"/>
    <lineage>
        <taxon>Eukaryota</taxon>
        <taxon>Viridiplantae</taxon>
        <taxon>Streptophyta</taxon>
        <taxon>Embryophyta</taxon>
        <taxon>Tracheophyta</taxon>
        <taxon>Spermatophyta</taxon>
        <taxon>Magnoliopsida</taxon>
        <taxon>eudicotyledons</taxon>
        <taxon>Gunneridae</taxon>
        <taxon>Pentapetalae</taxon>
        <taxon>rosids</taxon>
        <taxon>malvids</taxon>
        <taxon>Myrtales</taxon>
        <taxon>Lythraceae</taxon>
        <taxon>Punica</taxon>
    </lineage>
</organism>
<evidence type="ECO:0000313" key="2">
    <source>
        <dbReference type="EMBL" id="PKI74488.1"/>
    </source>
</evidence>
<feature type="domain" description="Reverse transcriptase" evidence="1">
    <location>
        <begin position="1"/>
        <end position="164"/>
    </location>
</feature>
<dbReference type="SUPFAM" id="SSF56672">
    <property type="entry name" value="DNA/RNA polymerases"/>
    <property type="match status" value="1"/>
</dbReference>
<dbReference type="InterPro" id="IPR050951">
    <property type="entry name" value="Retrovirus_Pol_polyprotein"/>
</dbReference>
<sequence length="200" mass="23196">MSPCAVPALLVPKKDGSWPINKITVRYHFPIPRLDDLLDQLSGAKIFTKLDLKNDYHQIRIRVGDEWMTAFKTREGLYEWLVMPFGLSNAPSTFMRVMNQILRPFIGRCVVVYFNDILIYSADPEQHLAHLREVLFVLRREKLYAALKKCVFMRSEVLFLGYVVAADSLRVYSSKVEAVRQWPRPTSITEVRSFHGLTSF</sequence>
<dbReference type="CDD" id="cd01647">
    <property type="entry name" value="RT_LTR"/>
    <property type="match status" value="1"/>
</dbReference>
<accession>A0A2I0L1A1</accession>
<dbReference type="STRING" id="22663.A0A2I0L1A1"/>
<dbReference type="PROSITE" id="PS50878">
    <property type="entry name" value="RT_POL"/>
    <property type="match status" value="1"/>
</dbReference>